<gene>
    <name evidence="1" type="ORF">BV22DRAFT_1134885</name>
</gene>
<reference evidence="1" key="1">
    <citation type="journal article" date="2021" name="New Phytol.">
        <title>Evolutionary innovations through gain and loss of genes in the ectomycorrhizal Boletales.</title>
        <authorList>
            <person name="Wu G."/>
            <person name="Miyauchi S."/>
            <person name="Morin E."/>
            <person name="Kuo A."/>
            <person name="Drula E."/>
            <person name="Varga T."/>
            <person name="Kohler A."/>
            <person name="Feng B."/>
            <person name="Cao Y."/>
            <person name="Lipzen A."/>
            <person name="Daum C."/>
            <person name="Hundley H."/>
            <person name="Pangilinan J."/>
            <person name="Johnson J."/>
            <person name="Barry K."/>
            <person name="LaButti K."/>
            <person name="Ng V."/>
            <person name="Ahrendt S."/>
            <person name="Min B."/>
            <person name="Choi I.G."/>
            <person name="Park H."/>
            <person name="Plett J.M."/>
            <person name="Magnuson J."/>
            <person name="Spatafora J.W."/>
            <person name="Nagy L.G."/>
            <person name="Henrissat B."/>
            <person name="Grigoriev I.V."/>
            <person name="Yang Z.L."/>
            <person name="Xu J."/>
            <person name="Martin F.M."/>
        </authorList>
    </citation>
    <scope>NUCLEOTIDE SEQUENCE</scope>
    <source>
        <strain evidence="1">KUC20120723A-06</strain>
    </source>
</reference>
<name>A0ACB8AXG1_9AGAM</name>
<sequence length="428" mass="47722">MRPPRAAPHAWVTDEQRRAERGHDNAALVAKVKGHIGKVSLKELVKPTVNAQNQAKKCFLAYLTNVSKHSNLLSSMNCTSVDELLVPSTPSLQISKSLTTLILRCIYSLISTPSEMLFGFADYLVESSQGKFNTLITEETLVNNIGLFIGIYNRSTNKQLTSDTTQQLLKYAQGECKMKNSLLSCVWDKPISDGVDVHILKKELWGSTDPIPLIQMRHQLATFIGLGASSATWPGNIVESLCWSKSNEALILKDLTFVVLPGSHKQQFQHVPSDSKATLEAFNSENCKKLEEIDLCIITSVLLMALENDAFSTIHGLDDLQTLMLRATQPVCLTFKVSVLNTPVLWSYISHSTIISPTHALTYNMLYFFLTQLGFRAGFEDQLTPLFFHRMGANKLDESTTVTAEQCCQVMGHETTSHIFVYLLVNIY</sequence>
<accession>A0ACB8AXG1</accession>
<proteinExistence type="predicted"/>
<dbReference type="Proteomes" id="UP000790709">
    <property type="component" value="Unassembled WGS sequence"/>
</dbReference>
<dbReference type="EMBL" id="MU266863">
    <property type="protein sequence ID" value="KAH7918067.1"/>
    <property type="molecule type" value="Genomic_DNA"/>
</dbReference>
<keyword evidence="2" id="KW-1185">Reference proteome</keyword>
<evidence type="ECO:0000313" key="1">
    <source>
        <dbReference type="EMBL" id="KAH7918067.1"/>
    </source>
</evidence>
<protein>
    <submittedName>
        <fullName evidence="1">Uncharacterized protein</fullName>
    </submittedName>
</protein>
<evidence type="ECO:0000313" key="2">
    <source>
        <dbReference type="Proteomes" id="UP000790709"/>
    </source>
</evidence>
<comment type="caution">
    <text evidence="1">The sequence shown here is derived from an EMBL/GenBank/DDBJ whole genome shotgun (WGS) entry which is preliminary data.</text>
</comment>
<organism evidence="1 2">
    <name type="scientific">Leucogyrophana mollusca</name>
    <dbReference type="NCBI Taxonomy" id="85980"/>
    <lineage>
        <taxon>Eukaryota</taxon>
        <taxon>Fungi</taxon>
        <taxon>Dikarya</taxon>
        <taxon>Basidiomycota</taxon>
        <taxon>Agaricomycotina</taxon>
        <taxon>Agaricomycetes</taxon>
        <taxon>Agaricomycetidae</taxon>
        <taxon>Boletales</taxon>
        <taxon>Boletales incertae sedis</taxon>
        <taxon>Leucogyrophana</taxon>
    </lineage>
</organism>